<evidence type="ECO:0000313" key="2">
    <source>
        <dbReference type="Proteomes" id="UP000247832"/>
    </source>
</evidence>
<dbReference type="EMBL" id="QJVD01000003">
    <property type="protein sequence ID" value="PYI68979.1"/>
    <property type="molecule type" value="Genomic_DNA"/>
</dbReference>
<name>A0A2V5LBU2_9MICC</name>
<proteinExistence type="predicted"/>
<dbReference type="RefSeq" id="WP_110499728.1">
    <property type="nucleotide sequence ID" value="NZ_QJVD01000003.1"/>
</dbReference>
<dbReference type="OrthoDB" id="4930766at2"/>
<keyword evidence="2" id="KW-1185">Reference proteome</keyword>
<comment type="caution">
    <text evidence="1">The sequence shown here is derived from an EMBL/GenBank/DDBJ whole genome shotgun (WGS) entry which is preliminary data.</text>
</comment>
<organism evidence="1 2">
    <name type="scientific">Arthrobacter livingstonensis</name>
    <dbReference type="NCBI Taxonomy" id="670078"/>
    <lineage>
        <taxon>Bacteria</taxon>
        <taxon>Bacillati</taxon>
        <taxon>Actinomycetota</taxon>
        <taxon>Actinomycetes</taxon>
        <taxon>Micrococcales</taxon>
        <taxon>Micrococcaceae</taxon>
        <taxon>Arthrobacter</taxon>
    </lineage>
</organism>
<sequence>MTEPATPRPIILRRLQLSTAAWQLLSETAAAALQLPQAPEHVETPWTEDSAAAAWTELHELGLSPAAGEVRWQWLGAVALLLAAPLTVTARATYNGVSTTSALGLRGARGIAVHQRHLSESTGSGTVVTGSEDSVEVTLFDEEKLWPALERLLPPLEAVRAPAKAAPLSATPAAVLGAATDLGALPEPAASLVAGEDANVTLSVTAAPEGQPARLWTAMWSVAGGHLYSVRTRNTQAPAAQAGDMPEVTVTEVPAGHIAHELVFAVVGAHDALAGAGAVAGP</sequence>
<gene>
    <name evidence="1" type="ORF">CVV68_04045</name>
</gene>
<dbReference type="AlphaFoldDB" id="A0A2V5LBU2"/>
<evidence type="ECO:0000313" key="1">
    <source>
        <dbReference type="EMBL" id="PYI68979.1"/>
    </source>
</evidence>
<reference evidence="1 2" key="1">
    <citation type="submission" date="2018-05" db="EMBL/GenBank/DDBJ databases">
        <title>Genetic diversity of glacier-inhabiting Cryobacterium bacteria in China and description of Cryobacterium mengkeensis sp. nov. and Arthrobacter glacialis sp. nov.</title>
        <authorList>
            <person name="Liu Q."/>
            <person name="Xin Y.-H."/>
        </authorList>
    </citation>
    <scope>NUCLEOTIDE SEQUENCE [LARGE SCALE GENOMIC DNA]</scope>
    <source>
        <strain evidence="1 2">LI2</strain>
    </source>
</reference>
<dbReference type="Proteomes" id="UP000247832">
    <property type="component" value="Unassembled WGS sequence"/>
</dbReference>
<protein>
    <submittedName>
        <fullName evidence="1">Uncharacterized protein</fullName>
    </submittedName>
</protein>
<accession>A0A2V5LBU2</accession>